<evidence type="ECO:0000256" key="1">
    <source>
        <dbReference type="SAM" id="MobiDB-lite"/>
    </source>
</evidence>
<feature type="compositionally biased region" description="Basic and acidic residues" evidence="1">
    <location>
        <begin position="242"/>
        <end position="252"/>
    </location>
</feature>
<dbReference type="InterPro" id="IPR011990">
    <property type="entry name" value="TPR-like_helical_dom_sf"/>
</dbReference>
<dbReference type="SUPFAM" id="SSF48452">
    <property type="entry name" value="TPR-like"/>
    <property type="match status" value="1"/>
</dbReference>
<dbReference type="STRING" id="645990.SAMN00120144_3229"/>
<feature type="compositionally biased region" description="Polar residues" evidence="1">
    <location>
        <begin position="149"/>
        <end position="163"/>
    </location>
</feature>
<dbReference type="EMBL" id="FWWW01000102">
    <property type="protein sequence ID" value="SMC00416.1"/>
    <property type="molecule type" value="Genomic_DNA"/>
</dbReference>
<keyword evidence="3" id="KW-1185">Reference proteome</keyword>
<accession>A0A1W1W495</accession>
<evidence type="ECO:0000313" key="2">
    <source>
        <dbReference type="EMBL" id="SMC00416.1"/>
    </source>
</evidence>
<reference evidence="2 3" key="1">
    <citation type="submission" date="2017-04" db="EMBL/GenBank/DDBJ databases">
        <authorList>
            <person name="Afonso C.L."/>
            <person name="Miller P.J."/>
            <person name="Scott M.A."/>
            <person name="Spackman E."/>
            <person name="Goraichik I."/>
            <person name="Dimitrov K.M."/>
            <person name="Suarez D.L."/>
            <person name="Swayne D.E."/>
        </authorList>
    </citation>
    <scope>NUCLEOTIDE SEQUENCE [LARGE SCALE GENOMIC DNA]</scope>
    <source>
        <strain evidence="2 3">DSM 11622</strain>
    </source>
</reference>
<feature type="region of interest" description="Disordered" evidence="1">
    <location>
        <begin position="136"/>
        <end position="261"/>
    </location>
</feature>
<dbReference type="AlphaFoldDB" id="A0A1W1W495"/>
<feature type="compositionally biased region" description="Polar residues" evidence="1">
    <location>
        <begin position="179"/>
        <end position="200"/>
    </location>
</feature>
<organism evidence="2 3">
    <name type="scientific">Hymenobacter roseosalivarius DSM 11622</name>
    <dbReference type="NCBI Taxonomy" id="645990"/>
    <lineage>
        <taxon>Bacteria</taxon>
        <taxon>Pseudomonadati</taxon>
        <taxon>Bacteroidota</taxon>
        <taxon>Cytophagia</taxon>
        <taxon>Cytophagales</taxon>
        <taxon>Hymenobacteraceae</taxon>
        <taxon>Hymenobacter</taxon>
    </lineage>
</organism>
<name>A0A1W1W495_9BACT</name>
<protein>
    <submittedName>
        <fullName evidence="2">Uncharacterized protein</fullName>
    </submittedName>
</protein>
<dbReference type="Gene3D" id="1.25.40.10">
    <property type="entry name" value="Tetratricopeptide repeat domain"/>
    <property type="match status" value="1"/>
</dbReference>
<dbReference type="Proteomes" id="UP000192266">
    <property type="component" value="Unassembled WGS sequence"/>
</dbReference>
<dbReference type="RefSeq" id="WP_084447781.1">
    <property type="nucleotide sequence ID" value="NZ_FWWW01000102.1"/>
</dbReference>
<dbReference type="OrthoDB" id="597471at2"/>
<feature type="compositionally biased region" description="Polar residues" evidence="1">
    <location>
        <begin position="223"/>
        <end position="238"/>
    </location>
</feature>
<evidence type="ECO:0000313" key="3">
    <source>
        <dbReference type="Proteomes" id="UP000192266"/>
    </source>
</evidence>
<proteinExistence type="predicted"/>
<gene>
    <name evidence="2" type="ORF">SAMN00120144_3229</name>
</gene>
<sequence>MLGGWGGFTRIRDRNVAVQEGATAYARQNFAGAAKAYQRAVDELGTKNEAAILNLAHACTRIGREAAAKSYYSRLIISNTLAIRSVAQQQLAVLAAQEGKFAQAITLLRQSLLADPANAEARYNYEVLRDYLARRPNTPSIPAPPPGNASGQKPAQGTQSRTLPGNDRKDQLNKPNLPPNSQNASQEQPDESGQPTTKQPGTRPGNMARGGFQPGTGAERNVASGSESGTVRSLSDNGNGKEATDGRSRRAGTEVADLDETQLQTQRARLQQMQLSAGRTQQILESLGAAEQQYLQQLPRRSVRKPTSDKPAW</sequence>